<feature type="domain" description="Acyl-CoA dehydrogenase C-terminal" evidence="4">
    <location>
        <begin position="235"/>
        <end position="367"/>
    </location>
</feature>
<dbReference type="InterPro" id="IPR013107">
    <property type="entry name" value="Acyl-CoA_DH_C"/>
</dbReference>
<accession>A0A2T0TH29</accession>
<protein>
    <submittedName>
        <fullName evidence="5">3-hydroxy-9,10-secoandrosta-1,3,5(10)-triene-9, 17-dione monooxygenase</fullName>
    </submittedName>
</protein>
<dbReference type="GO" id="GO:0005737">
    <property type="term" value="C:cytoplasm"/>
    <property type="evidence" value="ECO:0007669"/>
    <property type="project" value="TreeGrafter"/>
</dbReference>
<dbReference type="GO" id="GO:0033539">
    <property type="term" value="P:fatty acid beta-oxidation using acyl-CoA dehydrogenase"/>
    <property type="evidence" value="ECO:0007669"/>
    <property type="project" value="TreeGrafter"/>
</dbReference>
<feature type="domain" description="Acyl-CoA dehydrogenase/oxidase N-terminal" evidence="3">
    <location>
        <begin position="4"/>
        <end position="82"/>
    </location>
</feature>
<dbReference type="Proteomes" id="UP000239494">
    <property type="component" value="Unassembled WGS sequence"/>
</dbReference>
<dbReference type="OrthoDB" id="3402961at2"/>
<evidence type="ECO:0000313" key="6">
    <source>
        <dbReference type="Proteomes" id="UP000239494"/>
    </source>
</evidence>
<dbReference type="InterPro" id="IPR009100">
    <property type="entry name" value="AcylCoA_DH/oxidase_NM_dom_sf"/>
</dbReference>
<keyword evidence="6" id="KW-1185">Reference proteome</keyword>
<evidence type="ECO:0000259" key="3">
    <source>
        <dbReference type="Pfam" id="PF02771"/>
    </source>
</evidence>
<dbReference type="GO" id="GO:0016712">
    <property type="term" value="F:oxidoreductase activity, acting on paired donors, with incorporation or reduction of molecular oxygen, reduced flavin or flavoprotein as one donor, and incorporation of one atom of oxygen"/>
    <property type="evidence" value="ECO:0007669"/>
    <property type="project" value="TreeGrafter"/>
</dbReference>
<dbReference type="EMBL" id="PVTF01000002">
    <property type="protein sequence ID" value="PRY44921.1"/>
    <property type="molecule type" value="Genomic_DNA"/>
</dbReference>
<dbReference type="RefSeq" id="WP_106186496.1">
    <property type="nucleotide sequence ID" value="NZ_PVTF01000002.1"/>
</dbReference>
<dbReference type="AlphaFoldDB" id="A0A2T0TH29"/>
<dbReference type="SUPFAM" id="SSF47203">
    <property type="entry name" value="Acyl-CoA dehydrogenase C-terminal domain-like"/>
    <property type="match status" value="1"/>
</dbReference>
<organism evidence="5 6">
    <name type="scientific">Umezawaea tangerina</name>
    <dbReference type="NCBI Taxonomy" id="84725"/>
    <lineage>
        <taxon>Bacteria</taxon>
        <taxon>Bacillati</taxon>
        <taxon>Actinomycetota</taxon>
        <taxon>Actinomycetes</taxon>
        <taxon>Pseudonocardiales</taxon>
        <taxon>Pseudonocardiaceae</taxon>
        <taxon>Umezawaea</taxon>
    </lineage>
</organism>
<dbReference type="NCBIfam" id="NF045629">
    <property type="entry name" value="monooxsub_HsaA"/>
    <property type="match status" value="1"/>
</dbReference>
<dbReference type="Pfam" id="PF08028">
    <property type="entry name" value="Acyl-CoA_dh_2"/>
    <property type="match status" value="1"/>
</dbReference>
<dbReference type="Pfam" id="PF02771">
    <property type="entry name" value="Acyl-CoA_dh_N"/>
    <property type="match status" value="1"/>
</dbReference>
<dbReference type="InterPro" id="IPR036250">
    <property type="entry name" value="AcylCo_DH-like_C"/>
</dbReference>
<dbReference type="InterPro" id="IPR050741">
    <property type="entry name" value="Acyl-CoA_dehydrogenase"/>
</dbReference>
<evidence type="ECO:0000256" key="2">
    <source>
        <dbReference type="ARBA" id="ARBA00049661"/>
    </source>
</evidence>
<gene>
    <name evidence="5" type="ORF">CLV43_102486</name>
</gene>
<evidence type="ECO:0000313" key="5">
    <source>
        <dbReference type="EMBL" id="PRY44921.1"/>
    </source>
</evidence>
<reference evidence="5 6" key="1">
    <citation type="submission" date="2018-03" db="EMBL/GenBank/DDBJ databases">
        <title>Genomic Encyclopedia of Archaeal and Bacterial Type Strains, Phase II (KMG-II): from individual species to whole genera.</title>
        <authorList>
            <person name="Goeker M."/>
        </authorList>
    </citation>
    <scope>NUCLEOTIDE SEQUENCE [LARGE SCALE GENOMIC DNA]</scope>
    <source>
        <strain evidence="5 6">DSM 44720</strain>
    </source>
</reference>
<evidence type="ECO:0000256" key="1">
    <source>
        <dbReference type="ARBA" id="ARBA00023002"/>
    </source>
</evidence>
<dbReference type="Gene3D" id="2.40.110.10">
    <property type="entry name" value="Butyryl-CoA Dehydrogenase, subunit A, domain 2"/>
    <property type="match status" value="1"/>
</dbReference>
<name>A0A2T0TH29_9PSEU</name>
<dbReference type="InterPro" id="IPR013786">
    <property type="entry name" value="AcylCoA_DH/ox_N"/>
</dbReference>
<dbReference type="Gene3D" id="1.10.540.10">
    <property type="entry name" value="Acyl-CoA dehydrogenase/oxidase, N-terminal domain"/>
    <property type="match status" value="1"/>
</dbReference>
<dbReference type="InterPro" id="IPR054617">
    <property type="entry name" value="HsaA"/>
</dbReference>
<dbReference type="Gene3D" id="1.20.140.10">
    <property type="entry name" value="Butyryl-CoA Dehydrogenase, subunit A, domain 3"/>
    <property type="match status" value="1"/>
</dbReference>
<comment type="caution">
    <text evidence="5">The sequence shown here is derived from an EMBL/GenBank/DDBJ whole genome shotgun (WGS) entry which is preliminary data.</text>
</comment>
<dbReference type="GO" id="GO:0003995">
    <property type="term" value="F:acyl-CoA dehydrogenase activity"/>
    <property type="evidence" value="ECO:0007669"/>
    <property type="project" value="TreeGrafter"/>
</dbReference>
<dbReference type="PANTHER" id="PTHR48083:SF19">
    <property type="entry name" value="FLAVIN-DEPENDENT MONOOXYGENASE, OXYGENASE SUBUNIT HSAA"/>
    <property type="match status" value="1"/>
</dbReference>
<keyword evidence="1" id="KW-0560">Oxidoreductase</keyword>
<dbReference type="SUPFAM" id="SSF56645">
    <property type="entry name" value="Acyl-CoA dehydrogenase NM domain-like"/>
    <property type="match status" value="1"/>
</dbReference>
<dbReference type="PIRSF" id="PIRSF016578">
    <property type="entry name" value="HsaA"/>
    <property type="match status" value="1"/>
</dbReference>
<sequence length="389" mass="42385">MSEQDVLAAVRALAPAVRARAHEAEALCRVPDATIKELATVGLFRLVQPRLHGGLAADPAVFLDCIRELARACGSTGWVIGVFGCNTWQLSLYDPRAQEDVWGVDRDARICSSIAPVGQVARVEGGYRLNGRWGFSSGSDHADWVMLGGMVRDDDGKPVEMRHFLLPRTDYAVDRVWDTVGLRGTGSNDVVVENAFVPAHRTIGAEQIASRIRPGHAVNPEPLYRLPMGSVFTSTISTPIVGMAEAAYQGYLDATRDRIKVAGMSRAAEDPFTQARVGRAASDIDAAWLQLVRNISDLYDCAKRGEDPPMGLRTRLRRDQVLATERSVAAVDLLVESAGGGAMRTGDNVLQRAWRDVHNGRGHVANDPERALVLFGRNEFGFDVSDLML</sequence>
<comment type="similarity">
    <text evidence="2">Belongs to the HpaH/HsaA monooxygenase family.</text>
</comment>
<dbReference type="PANTHER" id="PTHR48083">
    <property type="entry name" value="MEDIUM-CHAIN SPECIFIC ACYL-COA DEHYDROGENASE, MITOCHONDRIAL-RELATED"/>
    <property type="match status" value="1"/>
</dbReference>
<evidence type="ECO:0000259" key="4">
    <source>
        <dbReference type="Pfam" id="PF08028"/>
    </source>
</evidence>
<dbReference type="GO" id="GO:0050660">
    <property type="term" value="F:flavin adenine dinucleotide binding"/>
    <property type="evidence" value="ECO:0007669"/>
    <property type="project" value="InterPro"/>
</dbReference>
<keyword evidence="5" id="KW-0503">Monooxygenase</keyword>
<dbReference type="InterPro" id="IPR046373">
    <property type="entry name" value="Acyl-CoA_Oxase/DH_mid-dom_sf"/>
</dbReference>
<dbReference type="InterPro" id="IPR037069">
    <property type="entry name" value="AcylCoA_DH/ox_N_sf"/>
</dbReference>
<proteinExistence type="inferred from homology"/>
<dbReference type="CDD" id="cd01159">
    <property type="entry name" value="NcnH"/>
    <property type="match status" value="1"/>
</dbReference>